<organism evidence="4 5">
    <name type="scientific">Trametes cubensis</name>
    <dbReference type="NCBI Taxonomy" id="1111947"/>
    <lineage>
        <taxon>Eukaryota</taxon>
        <taxon>Fungi</taxon>
        <taxon>Dikarya</taxon>
        <taxon>Basidiomycota</taxon>
        <taxon>Agaricomycotina</taxon>
        <taxon>Agaricomycetes</taxon>
        <taxon>Polyporales</taxon>
        <taxon>Polyporaceae</taxon>
        <taxon>Trametes</taxon>
    </lineage>
</organism>
<name>A0AAD7TVB8_9APHY</name>
<feature type="signal peptide" evidence="3">
    <location>
        <begin position="1"/>
        <end position="26"/>
    </location>
</feature>
<reference evidence="4" key="1">
    <citation type="submission" date="2022-11" db="EMBL/GenBank/DDBJ databases">
        <title>Genome Sequence of Cubamyces cubensis.</title>
        <authorList>
            <person name="Buettner E."/>
        </authorList>
    </citation>
    <scope>NUCLEOTIDE SEQUENCE</scope>
    <source>
        <strain evidence="4">MPL-01</strain>
    </source>
</reference>
<comment type="caution">
    <text evidence="4">The sequence shown here is derived from an EMBL/GenBank/DDBJ whole genome shotgun (WGS) entry which is preliminary data.</text>
</comment>
<keyword evidence="3" id="KW-0732">Signal</keyword>
<evidence type="ECO:0000256" key="1">
    <source>
        <dbReference type="SAM" id="Coils"/>
    </source>
</evidence>
<feature type="chain" id="PRO_5041992308" evidence="3">
    <location>
        <begin position="27"/>
        <end position="451"/>
    </location>
</feature>
<evidence type="ECO:0000313" key="5">
    <source>
        <dbReference type="Proteomes" id="UP001215151"/>
    </source>
</evidence>
<evidence type="ECO:0000313" key="4">
    <source>
        <dbReference type="EMBL" id="KAJ8481307.1"/>
    </source>
</evidence>
<proteinExistence type="predicted"/>
<dbReference type="Proteomes" id="UP001215151">
    <property type="component" value="Unassembled WGS sequence"/>
</dbReference>
<gene>
    <name evidence="4" type="ORF">ONZ51_g6086</name>
</gene>
<feature type="region of interest" description="Disordered" evidence="2">
    <location>
        <begin position="317"/>
        <end position="368"/>
    </location>
</feature>
<accession>A0AAD7TVB8</accession>
<dbReference type="EMBL" id="JAPEVG010000140">
    <property type="protein sequence ID" value="KAJ8481307.1"/>
    <property type="molecule type" value="Genomic_DNA"/>
</dbReference>
<keyword evidence="5" id="KW-1185">Reference proteome</keyword>
<keyword evidence="1" id="KW-0175">Coiled coil</keyword>
<evidence type="ECO:0000256" key="3">
    <source>
        <dbReference type="SAM" id="SignalP"/>
    </source>
</evidence>
<protein>
    <submittedName>
        <fullName evidence="4">Uncharacterized protein</fullName>
    </submittedName>
</protein>
<dbReference type="Gene3D" id="2.60.120.260">
    <property type="entry name" value="Galactose-binding domain-like"/>
    <property type="match status" value="1"/>
</dbReference>
<feature type="coiled-coil region" evidence="1">
    <location>
        <begin position="378"/>
        <end position="440"/>
    </location>
</feature>
<dbReference type="AlphaFoldDB" id="A0AAD7TVB8"/>
<sequence>MGPTTFTVLPSASFLALFVACVAVAGVDVNRTIDDQKGDSVTGVAPLFLPTDLWNIGQTCTSCVIRAGSPIDPGQVFDGTWHDATHYGDSDPDRIVQVSFTGHAIYVYHTIMNILVHGASTRTNLTFLIDSEFVGNYLHNPTSNDSTPAVFYQMLVYSNDALEQGEHTLQVVASGGSTVLVLFDYVMYTTVEDDGPEPPPSSQSPPPELFFPASHSLLGTTSFNAGHDCFDTFLYRSTGLFAVFSNRIVQCLSFPGVNGFDGHPVRTDFTVAIATITTVRCALDITGPSEYSYRGYLYRCRVRRRLWSGRVGTESQPELQQIIDKDAPPTLPSKESPVLDVSDRVHVSWRPPPAGTHPEPESGGTPLGVSQTERLALLAQHIQTLQAQVNEMRSLRMEERKDGRDSWQASATETSLSTMLAALREEMAELRAELREQQYGYPHGIPPSYGS</sequence>
<evidence type="ECO:0000256" key="2">
    <source>
        <dbReference type="SAM" id="MobiDB-lite"/>
    </source>
</evidence>